<accession>A0A6A5W087</accession>
<organism evidence="2 3">
    <name type="scientific">Amniculicola lignicola CBS 123094</name>
    <dbReference type="NCBI Taxonomy" id="1392246"/>
    <lineage>
        <taxon>Eukaryota</taxon>
        <taxon>Fungi</taxon>
        <taxon>Dikarya</taxon>
        <taxon>Ascomycota</taxon>
        <taxon>Pezizomycotina</taxon>
        <taxon>Dothideomycetes</taxon>
        <taxon>Pleosporomycetidae</taxon>
        <taxon>Pleosporales</taxon>
        <taxon>Amniculicolaceae</taxon>
        <taxon>Amniculicola</taxon>
    </lineage>
</organism>
<name>A0A6A5W087_9PLEO</name>
<feature type="region of interest" description="Disordered" evidence="1">
    <location>
        <begin position="143"/>
        <end position="164"/>
    </location>
</feature>
<evidence type="ECO:0000313" key="2">
    <source>
        <dbReference type="EMBL" id="KAF1994329.1"/>
    </source>
</evidence>
<evidence type="ECO:0000256" key="1">
    <source>
        <dbReference type="SAM" id="MobiDB-lite"/>
    </source>
</evidence>
<dbReference type="EMBL" id="ML977663">
    <property type="protein sequence ID" value="KAF1994329.1"/>
    <property type="molecule type" value="Genomic_DNA"/>
</dbReference>
<evidence type="ECO:0000313" key="3">
    <source>
        <dbReference type="Proteomes" id="UP000799779"/>
    </source>
</evidence>
<gene>
    <name evidence="2" type="ORF">P154DRAFT_32660</name>
</gene>
<keyword evidence="3" id="KW-1185">Reference proteome</keyword>
<dbReference type="Proteomes" id="UP000799779">
    <property type="component" value="Unassembled WGS sequence"/>
</dbReference>
<reference evidence="2" key="1">
    <citation type="journal article" date="2020" name="Stud. Mycol.">
        <title>101 Dothideomycetes genomes: a test case for predicting lifestyles and emergence of pathogens.</title>
        <authorList>
            <person name="Haridas S."/>
            <person name="Albert R."/>
            <person name="Binder M."/>
            <person name="Bloem J."/>
            <person name="Labutti K."/>
            <person name="Salamov A."/>
            <person name="Andreopoulos B."/>
            <person name="Baker S."/>
            <person name="Barry K."/>
            <person name="Bills G."/>
            <person name="Bluhm B."/>
            <person name="Cannon C."/>
            <person name="Castanera R."/>
            <person name="Culley D."/>
            <person name="Daum C."/>
            <person name="Ezra D."/>
            <person name="Gonzalez J."/>
            <person name="Henrissat B."/>
            <person name="Kuo A."/>
            <person name="Liang C."/>
            <person name="Lipzen A."/>
            <person name="Lutzoni F."/>
            <person name="Magnuson J."/>
            <person name="Mondo S."/>
            <person name="Nolan M."/>
            <person name="Ohm R."/>
            <person name="Pangilinan J."/>
            <person name="Park H.-J."/>
            <person name="Ramirez L."/>
            <person name="Alfaro M."/>
            <person name="Sun H."/>
            <person name="Tritt A."/>
            <person name="Yoshinaga Y."/>
            <person name="Zwiers L.-H."/>
            <person name="Turgeon B."/>
            <person name="Goodwin S."/>
            <person name="Spatafora J."/>
            <person name="Crous P."/>
            <person name="Grigoriev I."/>
        </authorList>
    </citation>
    <scope>NUCLEOTIDE SEQUENCE</scope>
    <source>
        <strain evidence="2">CBS 123094</strain>
    </source>
</reference>
<protein>
    <submittedName>
        <fullName evidence="2">Uncharacterized protein</fullName>
    </submittedName>
</protein>
<dbReference type="AlphaFoldDB" id="A0A6A5W087"/>
<proteinExistence type="predicted"/>
<feature type="compositionally biased region" description="Basic and acidic residues" evidence="1">
    <location>
        <begin position="143"/>
        <end position="157"/>
    </location>
</feature>
<sequence length="164" mass="19001">MKPVHMIIRFPTKPERLHARPKRLRSTRPTKYSIIPLRLFNWHGARRTLRTIFSSFYLADSVLLLMIVSNDVEDGPSYAAWWQTTHTELRYMPQSTATGSLWGLRAHLQNWVSSGGEQYQSPPACSGQEPKAMNVDKQSHFFDERALPRSTHRETIQHHPGPLR</sequence>